<sequence>MADFDLYGVFLPHLLVLAVVAYGLLAVLRRIMQRAGVYRIVWHRALFDVCIYVLVLGGIVELSLKWSPL</sequence>
<evidence type="ECO:0000256" key="1">
    <source>
        <dbReference type="ARBA" id="ARBA00022475"/>
    </source>
</evidence>
<dbReference type="InterPro" id="IPR012451">
    <property type="entry name" value="DUF1656"/>
</dbReference>
<evidence type="ECO:0000313" key="7">
    <source>
        <dbReference type="Proteomes" id="UP000606044"/>
    </source>
</evidence>
<protein>
    <submittedName>
        <fullName evidence="6">DUF1656 domain-containing protein</fullName>
    </submittedName>
</protein>
<evidence type="ECO:0000256" key="5">
    <source>
        <dbReference type="SAM" id="Phobius"/>
    </source>
</evidence>
<gene>
    <name evidence="6" type="ORF">GCM10007301_10230</name>
</gene>
<dbReference type="AlphaFoldDB" id="A0A917BSE4"/>
<feature type="transmembrane region" description="Helical" evidence="5">
    <location>
        <begin position="6"/>
        <end position="28"/>
    </location>
</feature>
<keyword evidence="1" id="KW-1003">Cell membrane</keyword>
<accession>A0A917BSE4</accession>
<proteinExistence type="predicted"/>
<dbReference type="Pfam" id="PF07869">
    <property type="entry name" value="DUF1656"/>
    <property type="match status" value="1"/>
</dbReference>
<evidence type="ECO:0000256" key="2">
    <source>
        <dbReference type="ARBA" id="ARBA00022692"/>
    </source>
</evidence>
<dbReference type="RefSeq" id="WP_188575982.1">
    <property type="nucleotide sequence ID" value="NZ_BMCT01000001.1"/>
</dbReference>
<feature type="transmembrane region" description="Helical" evidence="5">
    <location>
        <begin position="40"/>
        <end position="60"/>
    </location>
</feature>
<dbReference type="EMBL" id="BMCT01000001">
    <property type="protein sequence ID" value="GGF52700.1"/>
    <property type="molecule type" value="Genomic_DNA"/>
</dbReference>
<organism evidence="6 7">
    <name type="scientific">Azorhizobium oxalatiphilum</name>
    <dbReference type="NCBI Taxonomy" id="980631"/>
    <lineage>
        <taxon>Bacteria</taxon>
        <taxon>Pseudomonadati</taxon>
        <taxon>Pseudomonadota</taxon>
        <taxon>Alphaproteobacteria</taxon>
        <taxon>Hyphomicrobiales</taxon>
        <taxon>Xanthobacteraceae</taxon>
        <taxon>Azorhizobium</taxon>
    </lineage>
</organism>
<dbReference type="Proteomes" id="UP000606044">
    <property type="component" value="Unassembled WGS sequence"/>
</dbReference>
<reference evidence="6" key="2">
    <citation type="submission" date="2020-09" db="EMBL/GenBank/DDBJ databases">
        <authorList>
            <person name="Sun Q."/>
            <person name="Sedlacek I."/>
        </authorList>
    </citation>
    <scope>NUCLEOTIDE SEQUENCE</scope>
    <source>
        <strain evidence="6">CCM 7897</strain>
    </source>
</reference>
<keyword evidence="7" id="KW-1185">Reference proteome</keyword>
<evidence type="ECO:0000256" key="4">
    <source>
        <dbReference type="ARBA" id="ARBA00023136"/>
    </source>
</evidence>
<evidence type="ECO:0000256" key="3">
    <source>
        <dbReference type="ARBA" id="ARBA00022989"/>
    </source>
</evidence>
<keyword evidence="2 5" id="KW-0812">Transmembrane</keyword>
<reference evidence="6" key="1">
    <citation type="journal article" date="2014" name="Int. J. Syst. Evol. Microbiol.">
        <title>Complete genome sequence of Corynebacterium casei LMG S-19264T (=DSM 44701T), isolated from a smear-ripened cheese.</title>
        <authorList>
            <consortium name="US DOE Joint Genome Institute (JGI-PGF)"/>
            <person name="Walter F."/>
            <person name="Albersmeier A."/>
            <person name="Kalinowski J."/>
            <person name="Ruckert C."/>
        </authorList>
    </citation>
    <scope>NUCLEOTIDE SEQUENCE</scope>
    <source>
        <strain evidence="6">CCM 7897</strain>
    </source>
</reference>
<evidence type="ECO:0000313" key="6">
    <source>
        <dbReference type="EMBL" id="GGF52700.1"/>
    </source>
</evidence>
<keyword evidence="4 5" id="KW-0472">Membrane</keyword>
<name>A0A917BSE4_9HYPH</name>
<comment type="caution">
    <text evidence="6">The sequence shown here is derived from an EMBL/GenBank/DDBJ whole genome shotgun (WGS) entry which is preliminary data.</text>
</comment>
<keyword evidence="3 5" id="KW-1133">Transmembrane helix</keyword>